<dbReference type="Pfam" id="PF01381">
    <property type="entry name" value="HTH_3"/>
    <property type="match status" value="1"/>
</dbReference>
<accession>A0AAQ3VVW0</accession>
<dbReference type="InterPro" id="IPR052345">
    <property type="entry name" value="Rad_response_metalloprotease"/>
</dbReference>
<protein>
    <submittedName>
        <fullName evidence="2">Transcriptional regulator</fullName>
    </submittedName>
</protein>
<sequence>MKQKQYAKTIRERRRALGWTQKQLAKRIHSTQQAITRWETSVTEPSLESLTALSKALGTPVSHFLDKDVVESEEEFLALYRSLNAEDTQRTISYMKLLKKQEIERTTFKP</sequence>
<dbReference type="PANTHER" id="PTHR43236:SF2">
    <property type="entry name" value="BLL0069 PROTEIN"/>
    <property type="match status" value="1"/>
</dbReference>
<dbReference type="SUPFAM" id="SSF47413">
    <property type="entry name" value="lambda repressor-like DNA-binding domains"/>
    <property type="match status" value="1"/>
</dbReference>
<evidence type="ECO:0000259" key="1">
    <source>
        <dbReference type="PROSITE" id="PS50943"/>
    </source>
</evidence>
<dbReference type="InterPro" id="IPR001387">
    <property type="entry name" value="Cro/C1-type_HTH"/>
</dbReference>
<dbReference type="EMBL" id="CP147247">
    <property type="protein sequence ID" value="WYJ89523.1"/>
    <property type="molecule type" value="Genomic_DNA"/>
</dbReference>
<evidence type="ECO:0000313" key="2">
    <source>
        <dbReference type="EMBL" id="WYJ89523.1"/>
    </source>
</evidence>
<dbReference type="InterPro" id="IPR010982">
    <property type="entry name" value="Lambda_DNA-bd_dom_sf"/>
</dbReference>
<dbReference type="PANTHER" id="PTHR43236">
    <property type="entry name" value="ANTITOXIN HIGA1"/>
    <property type="match status" value="1"/>
</dbReference>
<organism evidence="2 3">
    <name type="scientific">Candidatus Enterococcus clewellii</name>
    <dbReference type="NCBI Taxonomy" id="1834193"/>
    <lineage>
        <taxon>Bacteria</taxon>
        <taxon>Bacillati</taxon>
        <taxon>Bacillota</taxon>
        <taxon>Bacilli</taxon>
        <taxon>Lactobacillales</taxon>
        <taxon>Enterococcaceae</taxon>
        <taxon>Enterococcus</taxon>
    </lineage>
</organism>
<reference evidence="2" key="2">
    <citation type="submission" date="2024-03" db="EMBL/GenBank/DDBJ databases">
        <title>The Genome Sequence of Enterococcus sp. DIV0242b.</title>
        <authorList>
            <consortium name="The Broad Institute Genomics Platform"/>
            <consortium name="The Broad Institute Microbial Omics Core"/>
            <consortium name="The Broad Institute Genomic Center for Infectious Diseases"/>
            <person name="Earl A."/>
            <person name="Manson A."/>
            <person name="Gilmore M."/>
            <person name="Schwartman J."/>
            <person name="Shea T."/>
            <person name="Abouelleil A."/>
            <person name="Cao P."/>
            <person name="Chapman S."/>
            <person name="Cusick C."/>
            <person name="Young S."/>
            <person name="Neafsey D."/>
            <person name="Nusbaum C."/>
            <person name="Birren B."/>
        </authorList>
    </citation>
    <scope>NUCLEOTIDE SEQUENCE</scope>
    <source>
        <strain evidence="2">9E7_DIV0242</strain>
    </source>
</reference>
<reference evidence="2" key="1">
    <citation type="submission" date="2017-05" db="EMBL/GenBank/DDBJ databases">
        <authorList>
            <consortium name="The Broad Institute Genomics Platform"/>
            <consortium name="The Broad Institute Genomic Center for Infectious Diseases"/>
            <person name="Earl A."/>
            <person name="Manson A."/>
            <person name="Schwartman J."/>
            <person name="Gilmore M."/>
            <person name="Abouelleil A."/>
            <person name="Cao P."/>
            <person name="Chapman S."/>
            <person name="Cusick C."/>
            <person name="Shea T."/>
            <person name="Young S."/>
            <person name="Neafsey D."/>
            <person name="Nusbaum C."/>
            <person name="Birren B."/>
        </authorList>
    </citation>
    <scope>NUCLEOTIDE SEQUENCE</scope>
    <source>
        <strain evidence="2">9E7_DIV0242</strain>
    </source>
</reference>
<dbReference type="PROSITE" id="PS50943">
    <property type="entry name" value="HTH_CROC1"/>
    <property type="match status" value="1"/>
</dbReference>
<dbReference type="GO" id="GO:0003677">
    <property type="term" value="F:DNA binding"/>
    <property type="evidence" value="ECO:0007669"/>
    <property type="project" value="InterPro"/>
</dbReference>
<name>A0AAQ3VVW0_9ENTE</name>
<dbReference type="CDD" id="cd00093">
    <property type="entry name" value="HTH_XRE"/>
    <property type="match status" value="1"/>
</dbReference>
<feature type="domain" description="HTH cro/C1-type" evidence="1">
    <location>
        <begin position="10"/>
        <end position="64"/>
    </location>
</feature>
<dbReference type="RefSeq" id="WP_339101993.1">
    <property type="nucleotide sequence ID" value="NZ_CP147247.1"/>
</dbReference>
<dbReference type="SMART" id="SM00530">
    <property type="entry name" value="HTH_XRE"/>
    <property type="match status" value="1"/>
</dbReference>
<gene>
    <name evidence="2" type="ORF">A5888_001245</name>
</gene>
<dbReference type="Proteomes" id="UP000195141">
    <property type="component" value="Chromosome"/>
</dbReference>
<dbReference type="Gene3D" id="1.10.260.40">
    <property type="entry name" value="lambda repressor-like DNA-binding domains"/>
    <property type="match status" value="1"/>
</dbReference>
<dbReference type="AlphaFoldDB" id="A0AAQ3VVW0"/>
<proteinExistence type="predicted"/>
<keyword evidence="3" id="KW-1185">Reference proteome</keyword>
<evidence type="ECO:0000313" key="3">
    <source>
        <dbReference type="Proteomes" id="UP000195141"/>
    </source>
</evidence>